<evidence type="ECO:0000256" key="1">
    <source>
        <dbReference type="SAM" id="MobiDB-lite"/>
    </source>
</evidence>
<protein>
    <submittedName>
        <fullName evidence="2">Uncharacterized protein</fullName>
    </submittedName>
</protein>
<dbReference type="Proteomes" id="UP001055093">
    <property type="component" value="Unassembled WGS sequence"/>
</dbReference>
<name>A0ABQ4V1U8_9HYPH</name>
<gene>
    <name evidence="2" type="ORF">BGCPKDLD_5187</name>
</gene>
<evidence type="ECO:0000313" key="3">
    <source>
        <dbReference type="Proteomes" id="UP001055093"/>
    </source>
</evidence>
<accession>A0ABQ4V1U8</accession>
<reference evidence="2" key="1">
    <citation type="journal article" date="2021" name="Front. Microbiol.">
        <title>Comprehensive Comparative Genomics and Phenotyping of Methylobacterium Species.</title>
        <authorList>
            <person name="Alessa O."/>
            <person name="Ogura Y."/>
            <person name="Fujitani Y."/>
            <person name="Takami H."/>
            <person name="Hayashi T."/>
            <person name="Sahin N."/>
            <person name="Tani A."/>
        </authorList>
    </citation>
    <scope>NUCLEOTIDE SEQUENCE</scope>
    <source>
        <strain evidence="2">DSM 14458</strain>
    </source>
</reference>
<comment type="caution">
    <text evidence="2">The sequence shown here is derived from an EMBL/GenBank/DDBJ whole genome shotgun (WGS) entry which is preliminary data.</text>
</comment>
<keyword evidence="3" id="KW-1185">Reference proteome</keyword>
<sequence>MHQARLVGAEDFAGTCPVPFELVARLSRAEPDTLAALLDGIPEAIRANLAVWLYGRSHTHALGVWIAATCRPERLNEAAGDLVGTMLHDLSRRTYAAPDHGTRPVTGRRISLGGSGLQASAL</sequence>
<organism evidence="2 3">
    <name type="scientific">Methylorubrum suomiense</name>
    <dbReference type="NCBI Taxonomy" id="144191"/>
    <lineage>
        <taxon>Bacteria</taxon>
        <taxon>Pseudomonadati</taxon>
        <taxon>Pseudomonadota</taxon>
        <taxon>Alphaproteobacteria</taxon>
        <taxon>Hyphomicrobiales</taxon>
        <taxon>Methylobacteriaceae</taxon>
        <taxon>Methylorubrum</taxon>
    </lineage>
</organism>
<dbReference type="EMBL" id="BPRE01000028">
    <property type="protein sequence ID" value="GJE78570.1"/>
    <property type="molecule type" value="Genomic_DNA"/>
</dbReference>
<feature type="region of interest" description="Disordered" evidence="1">
    <location>
        <begin position="97"/>
        <end position="122"/>
    </location>
</feature>
<evidence type="ECO:0000313" key="2">
    <source>
        <dbReference type="EMBL" id="GJE78570.1"/>
    </source>
</evidence>
<reference evidence="2" key="2">
    <citation type="submission" date="2021-08" db="EMBL/GenBank/DDBJ databases">
        <authorList>
            <person name="Tani A."/>
            <person name="Ola A."/>
            <person name="Ogura Y."/>
            <person name="Katsura K."/>
            <person name="Hayashi T."/>
        </authorList>
    </citation>
    <scope>NUCLEOTIDE SEQUENCE</scope>
    <source>
        <strain evidence="2">DSM 14458</strain>
    </source>
</reference>
<proteinExistence type="predicted"/>
<dbReference type="RefSeq" id="WP_238308899.1">
    <property type="nucleotide sequence ID" value="NZ_BPRE01000028.1"/>
</dbReference>